<organism evidence="1 2">
    <name type="scientific">Catenulispora yoronensis</name>
    <dbReference type="NCBI Taxonomy" id="450799"/>
    <lineage>
        <taxon>Bacteria</taxon>
        <taxon>Bacillati</taxon>
        <taxon>Actinomycetota</taxon>
        <taxon>Actinomycetes</taxon>
        <taxon>Catenulisporales</taxon>
        <taxon>Catenulisporaceae</taxon>
        <taxon>Catenulispora</taxon>
    </lineage>
</organism>
<sequence>MTNIFTVCFCGTSCARDEGEASRVGSDRRIYAPETGYIPVRIHKEISGGLRDMHPSVTIRGVAMNDWADRPDTSEPLALDGPLNAPAKLISESRPYSGGDQRSTASVFTGWDAAALALHAANLAAASGARRFNFIGHSRGAVECVMAAWFLYAYGMPDIDVRILAIDPVPGPGNWYGILTQLPPNVAEYVGITAWDHLDIGFDGLVPRPNGRMTGNHQRPVLGDGWQHLADNYQLKDPLKPDAAAAQPTGYRLFASRGRHGTVAGIATSDGKYDYSKVSDSAARVPHLIYRLARAYLTSWGSEFTTRSAVTPSVLQLRQEINLDHAQFDAMGGGALRDSVRPGRPYVREISSISGRLPWNTYYLEDVVGDPPYRQPYPVTAARAGKGWAHWTFL</sequence>
<name>A0ABN2UFM9_9ACTN</name>
<dbReference type="EMBL" id="BAAAQN010000023">
    <property type="protein sequence ID" value="GAA2036178.1"/>
    <property type="molecule type" value="Genomic_DNA"/>
</dbReference>
<reference evidence="1 2" key="1">
    <citation type="journal article" date="2019" name="Int. J. Syst. Evol. Microbiol.">
        <title>The Global Catalogue of Microorganisms (GCM) 10K type strain sequencing project: providing services to taxonomists for standard genome sequencing and annotation.</title>
        <authorList>
            <consortium name="The Broad Institute Genomics Platform"/>
            <consortium name="The Broad Institute Genome Sequencing Center for Infectious Disease"/>
            <person name="Wu L."/>
            <person name="Ma J."/>
        </authorList>
    </citation>
    <scope>NUCLEOTIDE SEQUENCE [LARGE SCALE GENOMIC DNA]</scope>
    <source>
        <strain evidence="1 2">JCM 16014</strain>
    </source>
</reference>
<evidence type="ECO:0000313" key="1">
    <source>
        <dbReference type="EMBL" id="GAA2036178.1"/>
    </source>
</evidence>
<dbReference type="SUPFAM" id="SSF53474">
    <property type="entry name" value="alpha/beta-Hydrolases"/>
    <property type="match status" value="1"/>
</dbReference>
<comment type="caution">
    <text evidence="1">The sequence shown here is derived from an EMBL/GenBank/DDBJ whole genome shotgun (WGS) entry which is preliminary data.</text>
</comment>
<proteinExistence type="predicted"/>
<dbReference type="Proteomes" id="UP001500751">
    <property type="component" value="Unassembled WGS sequence"/>
</dbReference>
<evidence type="ECO:0008006" key="3">
    <source>
        <dbReference type="Google" id="ProtNLM"/>
    </source>
</evidence>
<gene>
    <name evidence="1" type="ORF">GCM10009839_41310</name>
</gene>
<dbReference type="InterPro" id="IPR029058">
    <property type="entry name" value="AB_hydrolase_fold"/>
</dbReference>
<evidence type="ECO:0000313" key="2">
    <source>
        <dbReference type="Proteomes" id="UP001500751"/>
    </source>
</evidence>
<keyword evidence="2" id="KW-1185">Reference proteome</keyword>
<accession>A0ABN2UFM9</accession>
<protein>
    <recommendedName>
        <fullName evidence="3">Tat pathway signal protein</fullName>
    </recommendedName>
</protein>